<dbReference type="Pfam" id="PF13607">
    <property type="entry name" value="Succ_CoA_lig"/>
    <property type="match status" value="1"/>
</dbReference>
<dbReference type="InterPro" id="IPR016102">
    <property type="entry name" value="Succinyl-CoA_synth-like"/>
</dbReference>
<dbReference type="Gene3D" id="3.30.470.20">
    <property type="entry name" value="ATP-grasp fold, B domain"/>
    <property type="match status" value="1"/>
</dbReference>
<dbReference type="PROSITE" id="PS50975">
    <property type="entry name" value="ATP_GRASP"/>
    <property type="match status" value="1"/>
</dbReference>
<dbReference type="AlphaFoldDB" id="A0A4R7I1J7"/>
<keyword evidence="1" id="KW-0436">Ligase</keyword>
<dbReference type="Gene3D" id="3.40.630.30">
    <property type="match status" value="1"/>
</dbReference>
<dbReference type="CDD" id="cd04301">
    <property type="entry name" value="NAT_SF"/>
    <property type="match status" value="1"/>
</dbReference>
<dbReference type="EMBL" id="SOAU01000001">
    <property type="protein sequence ID" value="TDT17050.1"/>
    <property type="molecule type" value="Genomic_DNA"/>
</dbReference>
<keyword evidence="8" id="KW-1185">Reference proteome</keyword>
<evidence type="ECO:0000259" key="6">
    <source>
        <dbReference type="PROSITE" id="PS51186"/>
    </source>
</evidence>
<dbReference type="InterPro" id="IPR051538">
    <property type="entry name" value="Acyl-CoA_Synth/Transferase"/>
</dbReference>
<dbReference type="PANTHER" id="PTHR43334:SF2">
    <property type="entry name" value="ACETATE--COA LIGASE [ADP-FORMING]"/>
    <property type="match status" value="1"/>
</dbReference>
<evidence type="ECO:0000313" key="8">
    <source>
        <dbReference type="Proteomes" id="UP000294558"/>
    </source>
</evidence>
<evidence type="ECO:0000256" key="3">
    <source>
        <dbReference type="ARBA" id="ARBA00022840"/>
    </source>
</evidence>
<dbReference type="InterPro" id="IPR011761">
    <property type="entry name" value="ATP-grasp"/>
</dbReference>
<dbReference type="Gene3D" id="3.30.1490.20">
    <property type="entry name" value="ATP-grasp fold, A domain"/>
    <property type="match status" value="1"/>
</dbReference>
<feature type="domain" description="N-acetyltransferase" evidence="6">
    <location>
        <begin position="14"/>
        <end position="169"/>
    </location>
</feature>
<organism evidence="7 8">
    <name type="scientific">Ilumatobacter fluminis</name>
    <dbReference type="NCBI Taxonomy" id="467091"/>
    <lineage>
        <taxon>Bacteria</taxon>
        <taxon>Bacillati</taxon>
        <taxon>Actinomycetota</taxon>
        <taxon>Acidimicrobiia</taxon>
        <taxon>Acidimicrobiales</taxon>
        <taxon>Ilumatobacteraceae</taxon>
        <taxon>Ilumatobacter</taxon>
    </lineage>
</organism>
<dbReference type="GO" id="GO:0046872">
    <property type="term" value="F:metal ion binding"/>
    <property type="evidence" value="ECO:0007669"/>
    <property type="project" value="InterPro"/>
</dbReference>
<evidence type="ECO:0000256" key="2">
    <source>
        <dbReference type="ARBA" id="ARBA00022741"/>
    </source>
</evidence>
<keyword evidence="3 4" id="KW-0067">ATP-binding</keyword>
<keyword evidence="2 4" id="KW-0547">Nucleotide-binding</keyword>
<dbReference type="Pfam" id="PF13549">
    <property type="entry name" value="ATP-grasp_5"/>
    <property type="match status" value="1"/>
</dbReference>
<dbReference type="PROSITE" id="PS51186">
    <property type="entry name" value="GNAT"/>
    <property type="match status" value="1"/>
</dbReference>
<comment type="caution">
    <text evidence="7">The sequence shown here is derived from an EMBL/GenBank/DDBJ whole genome shotgun (WGS) entry which is preliminary data.</text>
</comment>
<dbReference type="InterPro" id="IPR036291">
    <property type="entry name" value="NAD(P)-bd_dom_sf"/>
</dbReference>
<sequence length="836" mass="90263">MPPSTIVLGDGTSALIRPIEPADAPTLQAFHERQSPESRYRRYFSPKPVLTDDELERFTTVDFVDRAALVVEQHDEFIAWASYERWQNRGDAEVAFQVDDGHQGKGIATLLLEHLASIAQDNEIERFTAQTLGENRAMLSVFSKAGWPVHRRFDSGVIDVDFSLDETAEFIDSVERREHRADSRAVAHLLLPSSIAVIGASDRPDSIGAQVWQHVLATDRIRSYAVNPRLDEIDGRPCYDAVGDIPDDVGLAVVAVPQQHLEATIDQCIDKRVRGAIVITVVEPDTIDMRALVSRARRNGLRIVGPASMGIASPRPDVEIQAALVDVRLPPGKVAVSMQSGTLGTSLLRLAAHLHLGLSWFVSLGDKDDLSANDLLQFWEDDDATEVIALYTESFGNPRKFARIARRVSRSKPIVAVRAGAALLDPANATLYRQTGVIEVPTVTAMLDTARVFACQPLMNGDRVAVLSNSRSPAVLAEATLTRAGLTPVVAPVALDWASTPDDYESAVRTTLADDDIDALLVVHAPPSTVDVNAPSEAIDRAASGADKPVVAVMLGSGDGPLRPGSDIASFAFPEQAAAALARVDAYSRWRRTEVDESPDEVPANIDRLGADDVIDEMIAGDDTGPQEARRLLATYGIEMAPTRRVDADDAVAAADELGYPVAVKAAQRRIGRSVEAGIALDLADADDVAEAISIMREHLGDDAATVEVQRMLPPGTDLRVRVEDDERLGPIITVGLGGVQADLIGDEISRLAPVSPVVARRMVEATRASGALDDDTLTRVADLVARIAHLASDHPRLQEIDVNPVIVSEGHCHVADVVVRLGTPDRHEPVRRLET</sequence>
<dbReference type="Proteomes" id="UP000294558">
    <property type="component" value="Unassembled WGS sequence"/>
</dbReference>
<evidence type="ECO:0000259" key="5">
    <source>
        <dbReference type="PROSITE" id="PS50975"/>
    </source>
</evidence>
<dbReference type="SUPFAM" id="SSF52210">
    <property type="entry name" value="Succinyl-CoA synthetase domains"/>
    <property type="match status" value="2"/>
</dbReference>
<dbReference type="InterPro" id="IPR016181">
    <property type="entry name" value="Acyl_CoA_acyltransferase"/>
</dbReference>
<dbReference type="Pfam" id="PF13302">
    <property type="entry name" value="Acetyltransf_3"/>
    <property type="match status" value="1"/>
</dbReference>
<dbReference type="PANTHER" id="PTHR43334">
    <property type="entry name" value="ACETATE--COA LIGASE [ADP-FORMING]"/>
    <property type="match status" value="1"/>
</dbReference>
<dbReference type="SUPFAM" id="SSF51735">
    <property type="entry name" value="NAD(P)-binding Rossmann-fold domains"/>
    <property type="match status" value="1"/>
</dbReference>
<dbReference type="Gene3D" id="3.40.50.261">
    <property type="entry name" value="Succinyl-CoA synthetase domains"/>
    <property type="match status" value="2"/>
</dbReference>
<dbReference type="InterPro" id="IPR013815">
    <property type="entry name" value="ATP_grasp_subdomain_1"/>
</dbReference>
<dbReference type="InterPro" id="IPR000182">
    <property type="entry name" value="GNAT_dom"/>
</dbReference>
<gene>
    <name evidence="7" type="ORF">BDK89_2652</name>
</gene>
<dbReference type="GO" id="GO:0016747">
    <property type="term" value="F:acyltransferase activity, transferring groups other than amino-acyl groups"/>
    <property type="evidence" value="ECO:0007669"/>
    <property type="project" value="InterPro"/>
</dbReference>
<dbReference type="SMART" id="SM00881">
    <property type="entry name" value="CoA_binding"/>
    <property type="match status" value="1"/>
</dbReference>
<dbReference type="GO" id="GO:0005524">
    <property type="term" value="F:ATP binding"/>
    <property type="evidence" value="ECO:0007669"/>
    <property type="project" value="UniProtKB-UniRule"/>
</dbReference>
<dbReference type="Pfam" id="PF13380">
    <property type="entry name" value="CoA_binding_2"/>
    <property type="match status" value="1"/>
</dbReference>
<dbReference type="SUPFAM" id="SSF55729">
    <property type="entry name" value="Acyl-CoA N-acyltransferases (Nat)"/>
    <property type="match status" value="1"/>
</dbReference>
<name>A0A4R7I1J7_9ACTN</name>
<dbReference type="Gene3D" id="3.40.50.720">
    <property type="entry name" value="NAD(P)-binding Rossmann-like Domain"/>
    <property type="match status" value="1"/>
</dbReference>
<evidence type="ECO:0000256" key="1">
    <source>
        <dbReference type="ARBA" id="ARBA00022598"/>
    </source>
</evidence>
<reference evidence="7 8" key="1">
    <citation type="submission" date="2019-03" db="EMBL/GenBank/DDBJ databases">
        <title>Sequencing the genomes of 1000 actinobacteria strains.</title>
        <authorList>
            <person name="Klenk H.-P."/>
        </authorList>
    </citation>
    <scope>NUCLEOTIDE SEQUENCE [LARGE SCALE GENOMIC DNA]</scope>
    <source>
        <strain evidence="7 8">DSM 18936</strain>
    </source>
</reference>
<evidence type="ECO:0000256" key="4">
    <source>
        <dbReference type="PROSITE-ProRule" id="PRU00409"/>
    </source>
</evidence>
<proteinExistence type="predicted"/>
<dbReference type="InterPro" id="IPR032875">
    <property type="entry name" value="Succ_CoA_lig_flav_dom"/>
</dbReference>
<protein>
    <submittedName>
        <fullName evidence="7">Acyl-CoA synthetase (NDP forming)</fullName>
    </submittedName>
</protein>
<dbReference type="SUPFAM" id="SSF56059">
    <property type="entry name" value="Glutathione synthetase ATP-binding domain-like"/>
    <property type="match status" value="1"/>
</dbReference>
<feature type="domain" description="ATP-grasp" evidence="5">
    <location>
        <begin position="630"/>
        <end position="675"/>
    </location>
</feature>
<dbReference type="InterPro" id="IPR003781">
    <property type="entry name" value="CoA-bd"/>
</dbReference>
<dbReference type="GO" id="GO:0016874">
    <property type="term" value="F:ligase activity"/>
    <property type="evidence" value="ECO:0007669"/>
    <property type="project" value="UniProtKB-KW"/>
</dbReference>
<accession>A0A4R7I1J7</accession>
<evidence type="ECO:0000313" key="7">
    <source>
        <dbReference type="EMBL" id="TDT17050.1"/>
    </source>
</evidence>